<organism evidence="1 2">
    <name type="scientific">Staphylococcus xylosus</name>
    <dbReference type="NCBI Taxonomy" id="1288"/>
    <lineage>
        <taxon>Bacteria</taxon>
        <taxon>Bacillati</taxon>
        <taxon>Bacillota</taxon>
        <taxon>Bacilli</taxon>
        <taxon>Bacillales</taxon>
        <taxon>Staphylococcaceae</taxon>
        <taxon>Staphylococcus</taxon>
    </lineage>
</organism>
<reference evidence="1 2" key="1">
    <citation type="journal article" date="2016" name="Front. Microbiol.">
        <title>Comprehensive Phylogenetic Analysis of Bovine Non-aureus Staphylococci Species Based on Whole-Genome Sequencing.</title>
        <authorList>
            <person name="Naushad S."/>
            <person name="Barkema H.W."/>
            <person name="Luby C."/>
            <person name="Condas L.A."/>
            <person name="Nobrega D.B."/>
            <person name="Carson D.A."/>
            <person name="De Buck J."/>
        </authorList>
    </citation>
    <scope>NUCLEOTIDE SEQUENCE [LARGE SCALE GENOMIC DNA]</scope>
    <source>
        <strain evidence="1 2">SNUC 1349</strain>
    </source>
</reference>
<evidence type="ECO:0000313" key="1">
    <source>
        <dbReference type="EMBL" id="RIM90979.1"/>
    </source>
</evidence>
<name>A0AAQ0RWS6_STAXY</name>
<dbReference type="AlphaFoldDB" id="A0AAQ0RWS6"/>
<dbReference type="Proteomes" id="UP000285579">
    <property type="component" value="Unassembled WGS sequence"/>
</dbReference>
<evidence type="ECO:0000313" key="2">
    <source>
        <dbReference type="Proteomes" id="UP000285579"/>
    </source>
</evidence>
<protein>
    <submittedName>
        <fullName evidence="1">Uncharacterized protein</fullName>
    </submittedName>
</protein>
<proteinExistence type="predicted"/>
<dbReference type="EMBL" id="QXUI01000011">
    <property type="protein sequence ID" value="RIM90979.1"/>
    <property type="molecule type" value="Genomic_DNA"/>
</dbReference>
<accession>A0AAQ0RWS6</accession>
<dbReference type="RefSeq" id="WP_119555522.1">
    <property type="nucleotide sequence ID" value="NZ_QXUI01000011.1"/>
</dbReference>
<comment type="caution">
    <text evidence="1">The sequence shown here is derived from an EMBL/GenBank/DDBJ whole genome shotgun (WGS) entry which is preliminary data.</text>
</comment>
<gene>
    <name evidence="1" type="ORF">BU104_12670</name>
</gene>
<sequence length="161" mass="18886">MFEYRKALKRVEYIESLINSITNNEENSGYRVEINYGNGKLYEDKDNTYDVDVYITKDYKNYNSKGMTMRIKGNTPIEDDYRLPCRIKGDPIKSKGTIKDIEFDKENILKELKTNKKYITNERLGTIEVPCDNDNRAGEDNVKSFAINQIYPKNITVHFEE</sequence>